<evidence type="ECO:0000256" key="1">
    <source>
        <dbReference type="SAM" id="MobiDB-lite"/>
    </source>
</evidence>
<reference evidence="3" key="1">
    <citation type="journal article" date="2006" name="PLoS Biol.">
        <title>Macronuclear genome sequence of the ciliate Tetrahymena thermophila, a model eukaryote.</title>
        <authorList>
            <person name="Eisen J.A."/>
            <person name="Coyne R.S."/>
            <person name="Wu M."/>
            <person name="Wu D."/>
            <person name="Thiagarajan M."/>
            <person name="Wortman J.R."/>
            <person name="Badger J.H."/>
            <person name="Ren Q."/>
            <person name="Amedeo P."/>
            <person name="Jones K.M."/>
            <person name="Tallon L.J."/>
            <person name="Delcher A.L."/>
            <person name="Salzberg S.L."/>
            <person name="Silva J.C."/>
            <person name="Haas B.J."/>
            <person name="Majoros W.H."/>
            <person name="Farzad M."/>
            <person name="Carlton J.M."/>
            <person name="Smith R.K. Jr."/>
            <person name="Garg J."/>
            <person name="Pearlman R.E."/>
            <person name="Karrer K.M."/>
            <person name="Sun L."/>
            <person name="Manning G."/>
            <person name="Elde N.C."/>
            <person name="Turkewitz A.P."/>
            <person name="Asai D.J."/>
            <person name="Wilkes D.E."/>
            <person name="Wang Y."/>
            <person name="Cai H."/>
            <person name="Collins K."/>
            <person name="Stewart B.A."/>
            <person name="Lee S.R."/>
            <person name="Wilamowska K."/>
            <person name="Weinberg Z."/>
            <person name="Ruzzo W.L."/>
            <person name="Wloga D."/>
            <person name="Gaertig J."/>
            <person name="Frankel J."/>
            <person name="Tsao C.-C."/>
            <person name="Gorovsky M.A."/>
            <person name="Keeling P.J."/>
            <person name="Waller R.F."/>
            <person name="Patron N.J."/>
            <person name="Cherry J.M."/>
            <person name="Stover N.A."/>
            <person name="Krieger C.J."/>
            <person name="del Toro C."/>
            <person name="Ryder H.F."/>
            <person name="Williamson S.C."/>
            <person name="Barbeau R.A."/>
            <person name="Hamilton E.P."/>
            <person name="Orias E."/>
        </authorList>
    </citation>
    <scope>NUCLEOTIDE SEQUENCE [LARGE SCALE GENOMIC DNA]</scope>
    <source>
        <strain evidence="3">SB210</strain>
    </source>
</reference>
<feature type="region of interest" description="Disordered" evidence="1">
    <location>
        <begin position="365"/>
        <end position="400"/>
    </location>
</feature>
<feature type="region of interest" description="Disordered" evidence="1">
    <location>
        <begin position="164"/>
        <end position="185"/>
    </location>
</feature>
<dbReference type="HOGENOM" id="CLU_296750_0_0_1"/>
<dbReference type="EMBL" id="GG662743">
    <property type="protein sequence ID" value="EAR92730.3"/>
    <property type="molecule type" value="Genomic_DNA"/>
</dbReference>
<dbReference type="AlphaFoldDB" id="Q237L1"/>
<accession>Q237L1</accession>
<dbReference type="RefSeq" id="XP_001012975.3">
    <property type="nucleotide sequence ID" value="XM_001012975.3"/>
</dbReference>
<gene>
    <name evidence="2" type="ORF">TTHERM_00321750</name>
</gene>
<organism evidence="2 3">
    <name type="scientific">Tetrahymena thermophila (strain SB210)</name>
    <dbReference type="NCBI Taxonomy" id="312017"/>
    <lineage>
        <taxon>Eukaryota</taxon>
        <taxon>Sar</taxon>
        <taxon>Alveolata</taxon>
        <taxon>Ciliophora</taxon>
        <taxon>Intramacronucleata</taxon>
        <taxon>Oligohymenophorea</taxon>
        <taxon>Hymenostomatida</taxon>
        <taxon>Tetrahymenina</taxon>
        <taxon>Tetrahymenidae</taxon>
        <taxon>Tetrahymena</taxon>
    </lineage>
</organism>
<dbReference type="InParanoid" id="Q237L1"/>
<protein>
    <submittedName>
        <fullName evidence="2">Uncharacterized protein</fullName>
    </submittedName>
</protein>
<dbReference type="GeneID" id="7829880"/>
<feature type="region of interest" description="Disordered" evidence="1">
    <location>
        <begin position="202"/>
        <end position="229"/>
    </location>
</feature>
<dbReference type="KEGG" id="tet:TTHERM_00321750"/>
<dbReference type="Proteomes" id="UP000009168">
    <property type="component" value="Unassembled WGS sequence"/>
</dbReference>
<sequence length="1028" mass="119973">MLQSNQNIFNQQVQQQRLSQCHFDGKLELQQNLSANKHVKKLNVVQLDLQNCQLPLLNQARPSWLQEQFQNLVQCQNKWQNDKHQLPQQRAQTSCHGDKENIQSFIHEAQPRSRTPFKMKESAGKYYEREVYSSLSKTRDTPHLNKKILELNIEKQNDQLEFKRRQNKRQSLEQHHSNNSHSDIKKEKNKYNNFLGQYHVQQQSASSCNTSSHLNKNIQQNQDKTPQKLSQAEIAQMTFQNSFLNIKQILSKNSAATFNTEENEVIKTEEKEQQEYQKIKLNKQHSSKESSLASLNSSVPLNSILKGDLNLFSQNGQQNCQQYNSTYITNLLTPISNCCSKNIKTNQQKPQIVLLTEETQQEKQEIKNQDKELSQSEKQQKFEEEQQHCQQNASGLQKDLSSKSSKIVKIEIINNSQQINNIQKRNNSQQINSEEQINEKVTDQNAVDGNQFNNENDQLQLVENQNNQNQEQCRLTSENERLAKVFNNYEIQQRIRKVRHNKLKNNPNDVQNTYYNVNVSTDDYVNTKQDEDIIMQNLSLFENHVLDNDRIEINLDQLKNKNFGINTMDSFRKDKMTTARSSNANVVNVNLIQNPNYNKQKNKQIQPNILKGKKLTLKQFVEKNQKLKKQTPHFLLKNDIQIKNVQETLNLTQKNGFLLYDIGNLTQKSEVDNNDALSVHRIDIHSADSQNNKSQRFYHGSHIRGKIASLSQSKAIYNSIDDDNSIYARNAYESHTNEMIKTNASIYVSQLICKTQEEIQIDSKPKIFIQEQSTKNSKEQLLKTSEQQYQLNDVIKPVKEKRRRKSVYTELTTKLDQSLCDGSDEQLNKTFDHQRRKSLIVGYNRQNTISNQTSLEENNPFNLNKKTGRKMILSTLNYKELRQNNERYHNEDLTIIEKEQKLEQNSPEKSLEASYMNQILHSKKTQKNRNENPLIQLNKIKQSHSNQNSANNQKKAVSLSLYYIAGNQNNDMLISNKLTQIDRKNVPISLYQQLSNQQKNQQKQNTHTNNFYQQSIDIKPASINQYQK</sequence>
<name>Q237L1_TETTS</name>
<evidence type="ECO:0000313" key="3">
    <source>
        <dbReference type="Proteomes" id="UP000009168"/>
    </source>
</evidence>
<feature type="compositionally biased region" description="Basic and acidic residues" evidence="1">
    <location>
        <begin position="365"/>
        <end position="387"/>
    </location>
</feature>
<evidence type="ECO:0000313" key="2">
    <source>
        <dbReference type="EMBL" id="EAR92730.3"/>
    </source>
</evidence>
<keyword evidence="3" id="KW-1185">Reference proteome</keyword>
<proteinExistence type="predicted"/>